<evidence type="ECO:0000256" key="5">
    <source>
        <dbReference type="ARBA" id="ARBA00023136"/>
    </source>
</evidence>
<dbReference type="Proteomes" id="UP001231370">
    <property type="component" value="Unassembled WGS sequence"/>
</dbReference>
<evidence type="ECO:0000256" key="6">
    <source>
        <dbReference type="SAM" id="MobiDB-lite"/>
    </source>
</evidence>
<evidence type="ECO:0000313" key="9">
    <source>
        <dbReference type="Proteomes" id="UP001231370"/>
    </source>
</evidence>
<evidence type="ECO:0000256" key="2">
    <source>
        <dbReference type="ARBA" id="ARBA00009773"/>
    </source>
</evidence>
<keyword evidence="9" id="KW-1185">Reference proteome</keyword>
<feature type="transmembrane region" description="Helical" evidence="7">
    <location>
        <begin position="217"/>
        <end position="242"/>
    </location>
</feature>
<comment type="caution">
    <text evidence="8">The sequence shown here is derived from an EMBL/GenBank/DDBJ whole genome shotgun (WGS) entry which is preliminary data.</text>
</comment>
<dbReference type="EMBL" id="JAQPOK010000109">
    <property type="protein sequence ID" value="MDJ1180126.1"/>
    <property type="molecule type" value="Genomic_DNA"/>
</dbReference>
<feature type="transmembrane region" description="Helical" evidence="7">
    <location>
        <begin position="173"/>
        <end position="197"/>
    </location>
</feature>
<protein>
    <submittedName>
        <fullName evidence="8">AI-2E family transporter</fullName>
    </submittedName>
</protein>
<evidence type="ECO:0000313" key="8">
    <source>
        <dbReference type="EMBL" id="MDJ1180126.1"/>
    </source>
</evidence>
<name>A0ABT7BNP9_9CYAN</name>
<evidence type="ECO:0000256" key="1">
    <source>
        <dbReference type="ARBA" id="ARBA00004141"/>
    </source>
</evidence>
<feature type="region of interest" description="Disordered" evidence="6">
    <location>
        <begin position="357"/>
        <end position="382"/>
    </location>
</feature>
<gene>
    <name evidence="8" type="ORF">PJF56_14770</name>
</gene>
<dbReference type="PANTHER" id="PTHR21716:SF66">
    <property type="entry name" value="TRANSPORT PROTEIN SLL0063-RELATED"/>
    <property type="match status" value="1"/>
</dbReference>
<feature type="transmembrane region" description="Helical" evidence="7">
    <location>
        <begin position="316"/>
        <end position="343"/>
    </location>
</feature>
<keyword evidence="4 7" id="KW-1133">Transmembrane helix</keyword>
<comment type="similarity">
    <text evidence="2">Belongs to the autoinducer-2 exporter (AI-2E) (TC 2.A.86) family.</text>
</comment>
<evidence type="ECO:0000256" key="3">
    <source>
        <dbReference type="ARBA" id="ARBA00022692"/>
    </source>
</evidence>
<keyword evidence="3 7" id="KW-0812">Transmembrane</keyword>
<reference evidence="8 9" key="1">
    <citation type="submission" date="2023-01" db="EMBL/GenBank/DDBJ databases">
        <title>Novel diversity within Roseofilum (Cyanobacteria; Desertifilaceae) from marine benthic mats with descriptions of four novel species.</title>
        <authorList>
            <person name="Wang Y."/>
            <person name="Berthold D.E."/>
            <person name="Hu J."/>
            <person name="Lefler F.W."/>
            <person name="Laughinghouse H.D. IV."/>
        </authorList>
    </citation>
    <scope>NUCLEOTIDE SEQUENCE [LARGE SCALE GENOMIC DNA]</scope>
    <source>
        <strain evidence="8 9">BLCC-M91</strain>
    </source>
</reference>
<feature type="transmembrane region" description="Helical" evidence="7">
    <location>
        <begin position="21"/>
        <end position="42"/>
    </location>
</feature>
<dbReference type="InterPro" id="IPR002549">
    <property type="entry name" value="AI-2E-like"/>
</dbReference>
<sequence length="382" mass="41876">MSLAEVIQPDMLEFWRSIPRTVRLGLLFPLGFLNAWLLSHVINNLQPLVSLFVTATLFSFLLNFPIQFLHRRGLKRSWAIAVVFLVAILFVLFLAGLLIPQILRQLAQLLNSLPKILASGDRQIDALEQWAIAQNLPFDLSAISLHLARNLSTQLQSIGSQALDLLVGTINNILNGTIILVFTIFLVLGGESFWKGIFSWIPDPWGTKLKETSEQVFANYFVSQTILAGILSVAQTLVFLLLQVPYGLLFGVAIGMTTLVPYASAVTVILASFIVGLQDFALGIQVLGAALIVGQINDNIVAPRLLGDMIGLNPLWLMISLIIGGKVAGLLGLLLAVPVASVIKTMVDFARYPDRMSEDSLEDKPDLEPQLAPSEQEEQAEE</sequence>
<dbReference type="Pfam" id="PF01594">
    <property type="entry name" value="AI-2E_transport"/>
    <property type="match status" value="1"/>
</dbReference>
<proteinExistence type="inferred from homology"/>
<feature type="compositionally biased region" description="Basic and acidic residues" evidence="6">
    <location>
        <begin position="357"/>
        <end position="367"/>
    </location>
</feature>
<evidence type="ECO:0000256" key="4">
    <source>
        <dbReference type="ARBA" id="ARBA00022989"/>
    </source>
</evidence>
<accession>A0ABT7BNP9</accession>
<feature type="transmembrane region" description="Helical" evidence="7">
    <location>
        <begin position="78"/>
        <end position="103"/>
    </location>
</feature>
<keyword evidence="5 7" id="KW-0472">Membrane</keyword>
<feature type="transmembrane region" description="Helical" evidence="7">
    <location>
        <begin position="248"/>
        <end position="273"/>
    </location>
</feature>
<comment type="subcellular location">
    <subcellularLocation>
        <location evidence="1">Membrane</location>
        <topology evidence="1">Multi-pass membrane protein</topology>
    </subcellularLocation>
</comment>
<dbReference type="PANTHER" id="PTHR21716">
    <property type="entry name" value="TRANSMEMBRANE PROTEIN"/>
    <property type="match status" value="1"/>
</dbReference>
<organism evidence="8 9">
    <name type="scientific">Roseofilum halophilum BLCC-M91</name>
    <dbReference type="NCBI Taxonomy" id="3022259"/>
    <lineage>
        <taxon>Bacteria</taxon>
        <taxon>Bacillati</taxon>
        <taxon>Cyanobacteriota</taxon>
        <taxon>Cyanophyceae</taxon>
        <taxon>Desertifilales</taxon>
        <taxon>Desertifilaceae</taxon>
        <taxon>Roseofilum</taxon>
        <taxon>Roseofilum halophilum</taxon>
    </lineage>
</organism>
<evidence type="ECO:0000256" key="7">
    <source>
        <dbReference type="SAM" id="Phobius"/>
    </source>
</evidence>
<feature type="transmembrane region" description="Helical" evidence="7">
    <location>
        <begin position="48"/>
        <end position="66"/>
    </location>
</feature>
<feature type="transmembrane region" description="Helical" evidence="7">
    <location>
        <begin position="280"/>
        <end position="296"/>
    </location>
</feature>